<evidence type="ECO:0000259" key="5">
    <source>
        <dbReference type="Pfam" id="PF00149"/>
    </source>
</evidence>
<dbReference type="GO" id="GO:0016787">
    <property type="term" value="F:hydrolase activity"/>
    <property type="evidence" value="ECO:0007669"/>
    <property type="project" value="UniProtKB-KW"/>
</dbReference>
<dbReference type="InterPro" id="IPR029052">
    <property type="entry name" value="Metallo-depent_PP-like"/>
</dbReference>
<accession>A0A3N1M9K8</accession>
<dbReference type="RefSeq" id="WP_123689621.1">
    <property type="nucleotide sequence ID" value="NZ_AP019700.1"/>
</dbReference>
<sequence length="307" mass="33158">MPSLTIAHFSDIHLALPEGRPALGHLLSKRLLSYISWRRSRHRIHRRTVVDALLADVRAHAPDHVAVTGDLVNLSLPAEFAAARQWLETVGPPGRVTVVPGNHDALVPVPWADGLGRWQEWMQGDDAPPGPDAFPFVRVRGQVALVGVRSAVPTAPLLATGHIGQTQADRLSAILDDLGRRGLFRILLVHHPVHRAGESRRKALDDGERLTAVIARSGIELLLHGHGHVGRLDSLVGPAAPIASLGCSSASALPSHHGEAARWHLLTITRTDRGWEANVVVRRLDGTGTGFATVGRYRLDIPAPLNI</sequence>
<dbReference type="Proteomes" id="UP000278222">
    <property type="component" value="Unassembled WGS sequence"/>
</dbReference>
<feature type="domain" description="Calcineurin-like phosphoesterase" evidence="5">
    <location>
        <begin position="5"/>
        <end position="229"/>
    </location>
</feature>
<evidence type="ECO:0000256" key="2">
    <source>
        <dbReference type="ARBA" id="ARBA00022801"/>
    </source>
</evidence>
<dbReference type="PANTHER" id="PTHR42988">
    <property type="entry name" value="PHOSPHOHYDROLASE"/>
    <property type="match status" value="1"/>
</dbReference>
<dbReference type="SUPFAM" id="SSF56300">
    <property type="entry name" value="Metallo-dependent phosphatases"/>
    <property type="match status" value="1"/>
</dbReference>
<evidence type="ECO:0000256" key="3">
    <source>
        <dbReference type="ARBA" id="ARBA00023004"/>
    </source>
</evidence>
<evidence type="ECO:0000256" key="4">
    <source>
        <dbReference type="ARBA" id="ARBA00025742"/>
    </source>
</evidence>
<keyword evidence="1" id="KW-0479">Metal-binding</keyword>
<protein>
    <submittedName>
        <fullName evidence="6">3',5'-cyclic AMP phosphodiesterase CpdA</fullName>
    </submittedName>
</protein>
<proteinExistence type="inferred from homology"/>
<keyword evidence="2" id="KW-0378">Hydrolase</keyword>
<comment type="caution">
    <text evidence="6">The sequence shown here is derived from an EMBL/GenBank/DDBJ whole genome shotgun (WGS) entry which is preliminary data.</text>
</comment>
<evidence type="ECO:0000256" key="1">
    <source>
        <dbReference type="ARBA" id="ARBA00022723"/>
    </source>
</evidence>
<dbReference type="InterPro" id="IPR050884">
    <property type="entry name" value="CNP_phosphodiesterase-III"/>
</dbReference>
<dbReference type="GO" id="GO:0046872">
    <property type="term" value="F:metal ion binding"/>
    <property type="evidence" value="ECO:0007669"/>
    <property type="project" value="UniProtKB-KW"/>
</dbReference>
<evidence type="ECO:0000313" key="6">
    <source>
        <dbReference type="EMBL" id="ROQ00328.1"/>
    </source>
</evidence>
<reference evidence="6 7" key="1">
    <citation type="submission" date="2018-11" db="EMBL/GenBank/DDBJ databases">
        <title>Genomic Encyclopedia of Type Strains, Phase IV (KMG-IV): sequencing the most valuable type-strain genomes for metagenomic binning, comparative biology and taxonomic classification.</title>
        <authorList>
            <person name="Goeker M."/>
        </authorList>
    </citation>
    <scope>NUCLEOTIDE SEQUENCE [LARGE SCALE GENOMIC DNA]</scope>
    <source>
        <strain evidence="6 7">DSM 5900</strain>
    </source>
</reference>
<dbReference type="Pfam" id="PF00149">
    <property type="entry name" value="Metallophos"/>
    <property type="match status" value="1"/>
</dbReference>
<dbReference type="OrthoDB" id="9794568at2"/>
<dbReference type="EMBL" id="RJKX01000013">
    <property type="protein sequence ID" value="ROQ00328.1"/>
    <property type="molecule type" value="Genomic_DNA"/>
</dbReference>
<dbReference type="AlphaFoldDB" id="A0A3N1M9K8"/>
<keyword evidence="7" id="KW-1185">Reference proteome</keyword>
<name>A0A3N1M9K8_9PROT</name>
<dbReference type="PANTHER" id="PTHR42988:SF2">
    <property type="entry name" value="CYCLIC NUCLEOTIDE PHOSPHODIESTERASE CBUA0032-RELATED"/>
    <property type="match status" value="1"/>
</dbReference>
<dbReference type="Gene3D" id="3.60.21.10">
    <property type="match status" value="1"/>
</dbReference>
<gene>
    <name evidence="6" type="ORF">EDC65_2124</name>
</gene>
<organism evidence="6 7">
    <name type="scientific">Stella humosa</name>
    <dbReference type="NCBI Taxonomy" id="94"/>
    <lineage>
        <taxon>Bacteria</taxon>
        <taxon>Pseudomonadati</taxon>
        <taxon>Pseudomonadota</taxon>
        <taxon>Alphaproteobacteria</taxon>
        <taxon>Rhodospirillales</taxon>
        <taxon>Stellaceae</taxon>
        <taxon>Stella</taxon>
    </lineage>
</organism>
<dbReference type="InterPro" id="IPR004843">
    <property type="entry name" value="Calcineurin-like_PHP"/>
</dbReference>
<comment type="similarity">
    <text evidence="4">Belongs to the cyclic nucleotide phosphodiesterase class-III family.</text>
</comment>
<evidence type="ECO:0000313" key="7">
    <source>
        <dbReference type="Proteomes" id="UP000278222"/>
    </source>
</evidence>
<keyword evidence="3" id="KW-0408">Iron</keyword>